<dbReference type="EMBL" id="QQST01000001">
    <property type="protein sequence ID" value="RDI70993.1"/>
    <property type="molecule type" value="Genomic_DNA"/>
</dbReference>
<organism evidence="2 3">
    <name type="scientific">Halopelagius longus</name>
    <dbReference type="NCBI Taxonomy" id="1236180"/>
    <lineage>
        <taxon>Archaea</taxon>
        <taxon>Methanobacteriati</taxon>
        <taxon>Methanobacteriota</taxon>
        <taxon>Stenosarchaea group</taxon>
        <taxon>Halobacteria</taxon>
        <taxon>Halobacteriales</taxon>
        <taxon>Haloferacaceae</taxon>
    </lineage>
</organism>
<dbReference type="OrthoDB" id="311452at2157"/>
<dbReference type="InterPro" id="IPR011991">
    <property type="entry name" value="ArsR-like_HTH"/>
</dbReference>
<dbReference type="SUPFAM" id="SSF46785">
    <property type="entry name" value="Winged helix' DNA-binding domain"/>
    <property type="match status" value="1"/>
</dbReference>
<dbReference type="InterPro" id="IPR036390">
    <property type="entry name" value="WH_DNA-bd_sf"/>
</dbReference>
<dbReference type="CDD" id="cd00090">
    <property type="entry name" value="HTH_ARSR"/>
    <property type="match status" value="1"/>
</dbReference>
<evidence type="ECO:0000313" key="2">
    <source>
        <dbReference type="EMBL" id="SDQ57311.1"/>
    </source>
</evidence>
<name>A0A1H1BZH9_9EURY</name>
<dbReference type="InterPro" id="IPR036388">
    <property type="entry name" value="WH-like_DNA-bd_sf"/>
</dbReference>
<dbReference type="AlphaFoldDB" id="A0A1H1BZH9"/>
<dbReference type="Gene3D" id="1.10.10.10">
    <property type="entry name" value="Winged helix-like DNA-binding domain superfamily/Winged helix DNA-binding domain"/>
    <property type="match status" value="1"/>
</dbReference>
<accession>A0A1H1BZH9</accession>
<dbReference type="Pfam" id="PF12840">
    <property type="entry name" value="HTH_20"/>
    <property type="match status" value="1"/>
</dbReference>
<evidence type="ECO:0000313" key="1">
    <source>
        <dbReference type="EMBL" id="RDI70993.1"/>
    </source>
</evidence>
<sequence length="113" mass="12141">MGEESGDVGILDALGDEEARRLLASVNERPRSAKDLATEHDLSLPTVYRRLDLLIDNGLVSSQMFVTDDGAHYKVYEASFRRAVVDLDDGEYGVHLGGDGTCAEPVDADSGDG</sequence>
<reference evidence="3" key="1">
    <citation type="submission" date="2016-10" db="EMBL/GenBank/DDBJ databases">
        <authorList>
            <person name="Varghese N."/>
            <person name="Submissions S."/>
        </authorList>
    </citation>
    <scope>NUCLEOTIDE SEQUENCE [LARGE SCALE GENOMIC DNA]</scope>
    <source>
        <strain evidence="3">CGMCC 1.12397</strain>
    </source>
</reference>
<keyword evidence="4" id="KW-1185">Reference proteome</keyword>
<proteinExistence type="predicted"/>
<dbReference type="Proteomes" id="UP000255421">
    <property type="component" value="Unassembled WGS sequence"/>
</dbReference>
<reference evidence="2" key="2">
    <citation type="submission" date="2016-10" db="EMBL/GenBank/DDBJ databases">
        <authorList>
            <person name="de Groot N.N."/>
        </authorList>
    </citation>
    <scope>NUCLEOTIDE SEQUENCE [LARGE SCALE GENOMIC DNA]</scope>
    <source>
        <strain evidence="2">CGMCC 1.12397</strain>
    </source>
</reference>
<dbReference type="Proteomes" id="UP000199289">
    <property type="component" value="Unassembled WGS sequence"/>
</dbReference>
<evidence type="ECO:0000313" key="4">
    <source>
        <dbReference type="Proteomes" id="UP000255421"/>
    </source>
</evidence>
<dbReference type="EMBL" id="FNKQ01000002">
    <property type="protein sequence ID" value="SDQ57311.1"/>
    <property type="molecule type" value="Genomic_DNA"/>
</dbReference>
<dbReference type="RefSeq" id="WP_092536700.1">
    <property type="nucleotide sequence ID" value="NZ_FNKQ01000002.1"/>
</dbReference>
<evidence type="ECO:0000313" key="3">
    <source>
        <dbReference type="Proteomes" id="UP000199289"/>
    </source>
</evidence>
<gene>
    <name evidence="1" type="ORF">DWB78_04215</name>
    <name evidence="2" type="ORF">SAMN05216278_2034</name>
</gene>
<reference evidence="1 4" key="3">
    <citation type="submission" date="2018-07" db="EMBL/GenBank/DDBJ databases">
        <title>Genome sequence of extremly halophilic archaeon Halopelagius longus strain BC12-B1.</title>
        <authorList>
            <person name="Zhang X."/>
        </authorList>
    </citation>
    <scope>NUCLEOTIDE SEQUENCE [LARGE SCALE GENOMIC DNA]</scope>
    <source>
        <strain evidence="1 4">BC12-B1</strain>
    </source>
</reference>
<protein>
    <submittedName>
        <fullName evidence="1">ArsR family transcriptional regulator</fullName>
    </submittedName>
    <submittedName>
        <fullName evidence="2">Transcriptional regulator, ArsR family</fullName>
    </submittedName>
</protein>